<protein>
    <submittedName>
        <fullName evidence="2">Uncharacterized protein</fullName>
    </submittedName>
</protein>
<accession>A0A835DJ93</accession>
<reference evidence="2 3" key="1">
    <citation type="submission" date="2020-04" db="EMBL/GenBank/DDBJ databases">
        <title>Plant Genome Project.</title>
        <authorList>
            <person name="Zhang R.-G."/>
        </authorList>
    </citation>
    <scope>NUCLEOTIDE SEQUENCE [LARGE SCALE GENOMIC DNA]</scope>
    <source>
        <strain evidence="2">YNK0</strain>
        <tissue evidence="2">Leaf</tissue>
    </source>
</reference>
<evidence type="ECO:0000313" key="2">
    <source>
        <dbReference type="EMBL" id="KAF8405556.1"/>
    </source>
</evidence>
<evidence type="ECO:0000313" key="3">
    <source>
        <dbReference type="Proteomes" id="UP000655225"/>
    </source>
</evidence>
<comment type="caution">
    <text evidence="2">The sequence shown here is derived from an EMBL/GenBank/DDBJ whole genome shotgun (WGS) entry which is preliminary data.</text>
</comment>
<organism evidence="2 3">
    <name type="scientific">Tetracentron sinense</name>
    <name type="common">Spur-leaf</name>
    <dbReference type="NCBI Taxonomy" id="13715"/>
    <lineage>
        <taxon>Eukaryota</taxon>
        <taxon>Viridiplantae</taxon>
        <taxon>Streptophyta</taxon>
        <taxon>Embryophyta</taxon>
        <taxon>Tracheophyta</taxon>
        <taxon>Spermatophyta</taxon>
        <taxon>Magnoliopsida</taxon>
        <taxon>Trochodendrales</taxon>
        <taxon>Trochodendraceae</taxon>
        <taxon>Tetracentron</taxon>
    </lineage>
</organism>
<sequence>MVTFWVSGTRTRTRTSRFSLTEDLRLSYATGLQTNFVDFFAKKALDFRSASVVAYEVTAAAEEKAEVAAMAASAAKRVSCVCFCKERCLRKNKLKKHVPVKLLKIHKDEKHRSLSSLEKTRVSSGGVVWEGIPPSTCDRNAEAGEVDSRGSIQEEECIDKDDKAS</sequence>
<dbReference type="AlphaFoldDB" id="A0A835DJ93"/>
<name>A0A835DJ93_TETSI</name>
<dbReference type="EMBL" id="JABCRI010000006">
    <property type="protein sequence ID" value="KAF8405556.1"/>
    <property type="molecule type" value="Genomic_DNA"/>
</dbReference>
<feature type="compositionally biased region" description="Basic and acidic residues" evidence="1">
    <location>
        <begin position="139"/>
        <end position="148"/>
    </location>
</feature>
<dbReference type="OrthoDB" id="1910495at2759"/>
<gene>
    <name evidence="2" type="ORF">HHK36_010463</name>
</gene>
<evidence type="ECO:0000256" key="1">
    <source>
        <dbReference type="SAM" id="MobiDB-lite"/>
    </source>
</evidence>
<feature type="region of interest" description="Disordered" evidence="1">
    <location>
        <begin position="132"/>
        <end position="165"/>
    </location>
</feature>
<proteinExistence type="predicted"/>
<keyword evidence="3" id="KW-1185">Reference proteome</keyword>
<dbReference type="Proteomes" id="UP000655225">
    <property type="component" value="Unassembled WGS sequence"/>
</dbReference>